<keyword evidence="6" id="KW-0732">Signal</keyword>
<comment type="caution">
    <text evidence="8">The sequence shown here is derived from an EMBL/GenBank/DDBJ whole genome shotgun (WGS) entry which is preliminary data.</text>
</comment>
<name>A0ABQ6JM17_9ACTN</name>
<evidence type="ECO:0000256" key="6">
    <source>
        <dbReference type="SAM" id="SignalP"/>
    </source>
</evidence>
<evidence type="ECO:0000256" key="1">
    <source>
        <dbReference type="ARBA" id="ARBA00022670"/>
    </source>
</evidence>
<dbReference type="InterPro" id="IPR011096">
    <property type="entry name" value="FTP_domain"/>
</dbReference>
<protein>
    <recommendedName>
        <fullName evidence="7">FTP domain-containing protein</fullName>
    </recommendedName>
</protein>
<keyword evidence="2" id="KW-0479">Metal-binding</keyword>
<dbReference type="PANTHER" id="PTHR33794:SF1">
    <property type="entry name" value="BACILLOLYSIN"/>
    <property type="match status" value="1"/>
</dbReference>
<proteinExistence type="predicted"/>
<gene>
    <name evidence="8" type="ORF">GCM10025868_30700</name>
</gene>
<keyword evidence="1" id="KW-0645">Protease</keyword>
<organism evidence="8 9">
    <name type="scientific">Angustibacter aerolatus</name>
    <dbReference type="NCBI Taxonomy" id="1162965"/>
    <lineage>
        <taxon>Bacteria</taxon>
        <taxon>Bacillati</taxon>
        <taxon>Actinomycetota</taxon>
        <taxon>Actinomycetes</taxon>
        <taxon>Kineosporiales</taxon>
        <taxon>Kineosporiaceae</taxon>
    </lineage>
</organism>
<keyword evidence="4" id="KW-0862">Zinc</keyword>
<dbReference type="InterPro" id="IPR050728">
    <property type="entry name" value="Zinc_Metalloprotease_M4"/>
</dbReference>
<dbReference type="EMBL" id="BSUZ01000001">
    <property type="protein sequence ID" value="GMA87820.1"/>
    <property type="molecule type" value="Genomic_DNA"/>
</dbReference>
<keyword evidence="9" id="KW-1185">Reference proteome</keyword>
<accession>A0ABQ6JM17</accession>
<dbReference type="PANTHER" id="PTHR33794">
    <property type="entry name" value="BACILLOLYSIN"/>
    <property type="match status" value="1"/>
</dbReference>
<reference evidence="9" key="1">
    <citation type="journal article" date="2019" name="Int. J. Syst. Evol. Microbiol.">
        <title>The Global Catalogue of Microorganisms (GCM) 10K type strain sequencing project: providing services to taxonomists for standard genome sequencing and annotation.</title>
        <authorList>
            <consortium name="The Broad Institute Genomics Platform"/>
            <consortium name="The Broad Institute Genome Sequencing Center for Infectious Disease"/>
            <person name="Wu L."/>
            <person name="Ma J."/>
        </authorList>
    </citation>
    <scope>NUCLEOTIDE SEQUENCE [LARGE SCALE GENOMIC DNA]</scope>
    <source>
        <strain evidence="9">NBRC 108730</strain>
    </source>
</reference>
<evidence type="ECO:0000256" key="5">
    <source>
        <dbReference type="ARBA" id="ARBA00023049"/>
    </source>
</evidence>
<feature type="domain" description="FTP" evidence="7">
    <location>
        <begin position="68"/>
        <end position="113"/>
    </location>
</feature>
<evidence type="ECO:0000259" key="7">
    <source>
        <dbReference type="Pfam" id="PF07504"/>
    </source>
</evidence>
<evidence type="ECO:0000256" key="4">
    <source>
        <dbReference type="ARBA" id="ARBA00022833"/>
    </source>
</evidence>
<keyword evidence="3" id="KW-0378">Hydrolase</keyword>
<dbReference type="Gene3D" id="3.10.450.490">
    <property type="match status" value="1"/>
</dbReference>
<feature type="signal peptide" evidence="6">
    <location>
        <begin position="1"/>
        <end position="27"/>
    </location>
</feature>
<feature type="chain" id="PRO_5047401379" description="FTP domain-containing protein" evidence="6">
    <location>
        <begin position="28"/>
        <end position="226"/>
    </location>
</feature>
<dbReference type="Gene3D" id="3.10.450.40">
    <property type="match status" value="1"/>
</dbReference>
<dbReference type="Pfam" id="PF07504">
    <property type="entry name" value="FTP"/>
    <property type="match status" value="1"/>
</dbReference>
<evidence type="ECO:0000313" key="8">
    <source>
        <dbReference type="EMBL" id="GMA87820.1"/>
    </source>
</evidence>
<evidence type="ECO:0000313" key="9">
    <source>
        <dbReference type="Proteomes" id="UP001157017"/>
    </source>
</evidence>
<dbReference type="Proteomes" id="UP001157017">
    <property type="component" value="Unassembled WGS sequence"/>
</dbReference>
<evidence type="ECO:0000256" key="2">
    <source>
        <dbReference type="ARBA" id="ARBA00022723"/>
    </source>
</evidence>
<evidence type="ECO:0000256" key="3">
    <source>
        <dbReference type="ARBA" id="ARBA00022801"/>
    </source>
</evidence>
<sequence length="226" mass="22909">MRRVTSIGAVAVLTAAGVAMVPTGATAASTSGEPGTSPSVRARTAALADARTRTAAVGRALGLGSGEALQVRDVVSDRDGTTHVRYTRTFDGLRVIGGDLVVHEAKSGAVRGVDRAGSGRVAVTSTTPGVSRSSALAAGREKARYTPTDGAAELVVYAAGAKPVLAYDVVTEGVRADQTPSRLHTVVDATSGRTLAAWDEIETGSGRSIYSGTVTIGTTKGATRTR</sequence>
<keyword evidence="5" id="KW-0482">Metalloprotease</keyword>